<protein>
    <submittedName>
        <fullName evidence="5">SH3 domain-containing protein</fullName>
    </submittedName>
</protein>
<comment type="caution">
    <text evidence="5">The sequence shown here is derived from an EMBL/GenBank/DDBJ whole genome shotgun (WGS) entry which is preliminary data.</text>
</comment>
<dbReference type="Pfam" id="PF13505">
    <property type="entry name" value="OMP_b-brl"/>
    <property type="match status" value="1"/>
</dbReference>
<gene>
    <name evidence="5" type="ORF">QWI16_05310</name>
</gene>
<keyword evidence="6" id="KW-1185">Reference proteome</keyword>
<evidence type="ECO:0000256" key="2">
    <source>
        <dbReference type="SAM" id="SignalP"/>
    </source>
</evidence>
<feature type="signal peptide" evidence="2">
    <location>
        <begin position="1"/>
        <end position="22"/>
    </location>
</feature>
<dbReference type="Gene3D" id="2.40.160.20">
    <property type="match status" value="1"/>
</dbReference>
<dbReference type="RefSeq" id="WP_302711713.1">
    <property type="nucleotide sequence ID" value="NZ_JAULRT010000035.1"/>
</dbReference>
<dbReference type="InterPro" id="IPR011250">
    <property type="entry name" value="OMP/PagP_B-barrel"/>
</dbReference>
<evidence type="ECO:0000259" key="4">
    <source>
        <dbReference type="Pfam" id="PF13505"/>
    </source>
</evidence>
<accession>A0ABT8TES7</accession>
<evidence type="ECO:0000313" key="6">
    <source>
        <dbReference type="Proteomes" id="UP001168380"/>
    </source>
</evidence>
<dbReference type="Gene3D" id="2.30.30.40">
    <property type="entry name" value="SH3 Domains"/>
    <property type="match status" value="1"/>
</dbReference>
<feature type="chain" id="PRO_5047335348" evidence="2">
    <location>
        <begin position="23"/>
        <end position="251"/>
    </location>
</feature>
<dbReference type="InterPro" id="IPR027385">
    <property type="entry name" value="Beta-barrel_OMP"/>
</dbReference>
<reference evidence="5" key="1">
    <citation type="submission" date="2023-07" db="EMBL/GenBank/DDBJ databases">
        <title>Gilvimarinus algae sp. nov., isolated from the surface of Kelp.</title>
        <authorList>
            <person name="Sun Y.Y."/>
            <person name="Gong Y."/>
            <person name="Du Z.J."/>
        </authorList>
    </citation>
    <scope>NUCLEOTIDE SEQUENCE</scope>
    <source>
        <strain evidence="5">SDUM040014</strain>
    </source>
</reference>
<dbReference type="Proteomes" id="UP001168380">
    <property type="component" value="Unassembled WGS sequence"/>
</dbReference>
<organism evidence="5 6">
    <name type="scientific">Gilvimarinus algae</name>
    <dbReference type="NCBI Taxonomy" id="3058037"/>
    <lineage>
        <taxon>Bacteria</taxon>
        <taxon>Pseudomonadati</taxon>
        <taxon>Pseudomonadota</taxon>
        <taxon>Gammaproteobacteria</taxon>
        <taxon>Cellvibrionales</taxon>
        <taxon>Cellvibrionaceae</taxon>
        <taxon>Gilvimarinus</taxon>
    </lineage>
</organism>
<feature type="domain" description="Outer membrane protein beta-barrel" evidence="4">
    <location>
        <begin position="127"/>
        <end position="251"/>
    </location>
</feature>
<name>A0ABT8TES7_9GAMM</name>
<dbReference type="InterPro" id="IPR003646">
    <property type="entry name" value="SH3-like_bac-type"/>
</dbReference>
<dbReference type="Pfam" id="PF08239">
    <property type="entry name" value="SH3_3"/>
    <property type="match status" value="1"/>
</dbReference>
<sequence length="251" mass="27986">MPRLPNLTLLFLAVLLALPARADWFGPDEPLVVTVNSAYIDVYSGPGRGYPIFHALEHGETITLLKSRTSWIKIATDKGVEGWIKREAMASTLDPSGQVPDFTDEYRSDAVVGRFELGAGFGDFGGADSVTATLGYRFTRNLTLEARYAQQAGSFSDSEIIAAGLLHQPFPEWRVSPFLSVGAGIIKIQPSATLVDTEDREDSVLQASLGTYVYLSRRFFMRLEYTNHYLLTTRENNDEVNEWRVGFNVFF</sequence>
<feature type="domain" description="SH3b" evidence="3">
    <location>
        <begin position="41"/>
        <end position="86"/>
    </location>
</feature>
<evidence type="ECO:0000313" key="5">
    <source>
        <dbReference type="EMBL" id="MDO3381583.1"/>
    </source>
</evidence>
<evidence type="ECO:0000259" key="3">
    <source>
        <dbReference type="Pfam" id="PF08239"/>
    </source>
</evidence>
<evidence type="ECO:0000256" key="1">
    <source>
        <dbReference type="ARBA" id="ARBA00022729"/>
    </source>
</evidence>
<proteinExistence type="predicted"/>
<keyword evidence="1 2" id="KW-0732">Signal</keyword>
<dbReference type="EMBL" id="JAULRT010000035">
    <property type="protein sequence ID" value="MDO3381583.1"/>
    <property type="molecule type" value="Genomic_DNA"/>
</dbReference>
<dbReference type="SUPFAM" id="SSF56925">
    <property type="entry name" value="OMPA-like"/>
    <property type="match status" value="1"/>
</dbReference>